<dbReference type="CDD" id="cd01741">
    <property type="entry name" value="GATase1_1"/>
    <property type="match status" value="1"/>
</dbReference>
<dbReference type="PANTHER" id="PTHR42695:SF5">
    <property type="entry name" value="GLUTAMINE AMIDOTRANSFERASE YLR126C-RELATED"/>
    <property type="match status" value="1"/>
</dbReference>
<dbReference type="PANTHER" id="PTHR42695">
    <property type="entry name" value="GLUTAMINE AMIDOTRANSFERASE YLR126C-RELATED"/>
    <property type="match status" value="1"/>
</dbReference>
<dbReference type="OrthoDB" id="9813383at2"/>
<proteinExistence type="predicted"/>
<name>A0A5B2V227_9HYPH</name>
<protein>
    <submittedName>
        <fullName evidence="3">Type 1 glutamine amidotransferase</fullName>
    </submittedName>
</protein>
<dbReference type="GO" id="GO:0005829">
    <property type="term" value="C:cytosol"/>
    <property type="evidence" value="ECO:0007669"/>
    <property type="project" value="TreeGrafter"/>
</dbReference>
<dbReference type="PROSITE" id="PS51273">
    <property type="entry name" value="GATASE_TYPE_1"/>
    <property type="match status" value="1"/>
</dbReference>
<organism evidence="3 4">
    <name type="scientific">Salinarimonas soli</name>
    <dbReference type="NCBI Taxonomy" id="1638099"/>
    <lineage>
        <taxon>Bacteria</taxon>
        <taxon>Pseudomonadati</taxon>
        <taxon>Pseudomonadota</taxon>
        <taxon>Alphaproteobacteria</taxon>
        <taxon>Hyphomicrobiales</taxon>
        <taxon>Salinarimonadaceae</taxon>
        <taxon>Salinarimonas</taxon>
    </lineage>
</organism>
<reference evidence="3 4" key="2">
    <citation type="submission" date="2019-09" db="EMBL/GenBank/DDBJ databases">
        <authorList>
            <person name="Jin C."/>
        </authorList>
    </citation>
    <scope>NUCLEOTIDE SEQUENCE [LARGE SCALE GENOMIC DNA]</scope>
    <source>
        <strain evidence="3 4">BN140002</strain>
    </source>
</reference>
<dbReference type="RefSeq" id="WP_149822327.1">
    <property type="nucleotide sequence ID" value="NZ_VUOA01000062.1"/>
</dbReference>
<keyword evidence="3" id="KW-0315">Glutamine amidotransferase</keyword>
<feature type="region of interest" description="Disordered" evidence="1">
    <location>
        <begin position="1"/>
        <end position="21"/>
    </location>
</feature>
<gene>
    <name evidence="3" type="ORF">F0L46_24975</name>
</gene>
<dbReference type="InterPro" id="IPR017926">
    <property type="entry name" value="GATASE"/>
</dbReference>
<evidence type="ECO:0000313" key="4">
    <source>
        <dbReference type="Proteomes" id="UP000323142"/>
    </source>
</evidence>
<comment type="caution">
    <text evidence="3">The sequence shown here is derived from an EMBL/GenBank/DDBJ whole genome shotgun (WGS) entry which is preliminary data.</text>
</comment>
<dbReference type="SUPFAM" id="SSF52317">
    <property type="entry name" value="Class I glutamine amidotransferase-like"/>
    <property type="match status" value="1"/>
</dbReference>
<dbReference type="InterPro" id="IPR029062">
    <property type="entry name" value="Class_I_gatase-like"/>
</dbReference>
<keyword evidence="3" id="KW-0808">Transferase</keyword>
<dbReference type="Proteomes" id="UP000323142">
    <property type="component" value="Unassembled WGS sequence"/>
</dbReference>
<dbReference type="AlphaFoldDB" id="A0A5B2V227"/>
<dbReference type="InterPro" id="IPR044992">
    <property type="entry name" value="ChyE-like"/>
</dbReference>
<dbReference type="Gene3D" id="3.40.50.880">
    <property type="match status" value="1"/>
</dbReference>
<dbReference type="Pfam" id="PF00117">
    <property type="entry name" value="GATase"/>
    <property type="match status" value="1"/>
</dbReference>
<keyword evidence="4" id="KW-1185">Reference proteome</keyword>
<evidence type="ECO:0000313" key="3">
    <source>
        <dbReference type="EMBL" id="KAA2232465.1"/>
    </source>
</evidence>
<accession>A0A5B2V227</accession>
<evidence type="ECO:0000256" key="1">
    <source>
        <dbReference type="SAM" id="MobiDB-lite"/>
    </source>
</evidence>
<dbReference type="EMBL" id="VUOA01000062">
    <property type="protein sequence ID" value="KAA2232465.1"/>
    <property type="molecule type" value="Genomic_DNA"/>
</dbReference>
<feature type="compositionally biased region" description="Basic and acidic residues" evidence="1">
    <location>
        <begin position="8"/>
        <end position="21"/>
    </location>
</feature>
<sequence length="285" mass="30788">MRFLVAESEPRQAREARRESVGRSSGETYLKVLEALVPGARCTRVKPADAGAELPSGEALAGYDAVFLTGSPLHLYQETPETRREVGFMQAVFASGTPSFGSCAGLQLATVAAGGRVRPGARGREAGFARRITPTDSGAGHPLLRGRPSPYDAPAVHTDEVEALPPGAVLLAANRLTRVQAAEIRHGAGLFWGVQYHPEISLAEVAGALRRQADDLIQDGLARSGEDVETYAAQVEALHREPDRRDLAWRLGLDEEVTDVRRRTAELRNFIEHLVGPTRSERGRG</sequence>
<reference evidence="3 4" key="1">
    <citation type="submission" date="2019-09" db="EMBL/GenBank/DDBJ databases">
        <title>Salinarimonas rosea gen. nov., sp. nov., a new member of the a-2 subgroup of the Proteobacteria.</title>
        <authorList>
            <person name="Liu J."/>
        </authorList>
    </citation>
    <scope>NUCLEOTIDE SEQUENCE [LARGE SCALE GENOMIC DNA]</scope>
    <source>
        <strain evidence="3 4">BN140002</strain>
    </source>
</reference>
<dbReference type="GO" id="GO:0016740">
    <property type="term" value="F:transferase activity"/>
    <property type="evidence" value="ECO:0007669"/>
    <property type="project" value="UniProtKB-KW"/>
</dbReference>
<evidence type="ECO:0000259" key="2">
    <source>
        <dbReference type="Pfam" id="PF00117"/>
    </source>
</evidence>
<feature type="domain" description="Glutamine amidotransferase" evidence="2">
    <location>
        <begin position="56"/>
        <end position="203"/>
    </location>
</feature>